<evidence type="ECO:0000313" key="4">
    <source>
        <dbReference type="Proteomes" id="UP000254978"/>
    </source>
</evidence>
<dbReference type="EC" id="2.7.11.1" evidence="3"/>
<keyword evidence="3" id="KW-0418">Kinase</keyword>
<feature type="region of interest" description="Disordered" evidence="1">
    <location>
        <begin position="125"/>
        <end position="159"/>
    </location>
</feature>
<keyword evidence="3" id="KW-0808">Transferase</keyword>
<dbReference type="OrthoDB" id="4629248at2"/>
<sequence length="159" mass="15894">MATSRMVLTSLAAAGAVFAAPTANAAPPSDGQGYLDSTARCTSVADTVVFGSTSTSRVAICETADGLQYRGVRVRDGARLILPATGSGGSYTATRDGVTYTVTSAALKITSGSQTLRSETMLDFHGTATPAAPEAAPAEPATPVDDRPPLPAEVGGSGS</sequence>
<dbReference type="EMBL" id="UGQT01000001">
    <property type="protein sequence ID" value="STZ56559.1"/>
    <property type="molecule type" value="Genomic_DNA"/>
</dbReference>
<keyword evidence="4" id="KW-1185">Reference proteome</keyword>
<name>A0A378T6Z7_9MYCO</name>
<dbReference type="GO" id="GO:0004674">
    <property type="term" value="F:protein serine/threonine kinase activity"/>
    <property type="evidence" value="ECO:0007669"/>
    <property type="project" value="UniProtKB-KW"/>
</dbReference>
<proteinExistence type="predicted"/>
<protein>
    <submittedName>
        <fullName evidence="3">Serine/threonine protein kinase</fullName>
        <ecNumber evidence="3">2.7.11.1</ecNumber>
    </submittedName>
</protein>
<keyword evidence="2" id="KW-0732">Signal</keyword>
<dbReference type="AlphaFoldDB" id="A0A378T6Z7"/>
<evidence type="ECO:0000313" key="3">
    <source>
        <dbReference type="EMBL" id="STZ56559.1"/>
    </source>
</evidence>
<feature type="compositionally biased region" description="Low complexity" evidence="1">
    <location>
        <begin position="127"/>
        <end position="143"/>
    </location>
</feature>
<gene>
    <name evidence="3" type="ORF">NCTC10821_00052</name>
</gene>
<dbReference type="Proteomes" id="UP000254978">
    <property type="component" value="Unassembled WGS sequence"/>
</dbReference>
<accession>A0A378T6Z7</accession>
<evidence type="ECO:0000256" key="1">
    <source>
        <dbReference type="SAM" id="MobiDB-lite"/>
    </source>
</evidence>
<feature type="signal peptide" evidence="2">
    <location>
        <begin position="1"/>
        <end position="25"/>
    </location>
</feature>
<evidence type="ECO:0000256" key="2">
    <source>
        <dbReference type="SAM" id="SignalP"/>
    </source>
</evidence>
<organism evidence="3 4">
    <name type="scientific">Mycolicibacterium tokaiense</name>
    <dbReference type="NCBI Taxonomy" id="39695"/>
    <lineage>
        <taxon>Bacteria</taxon>
        <taxon>Bacillati</taxon>
        <taxon>Actinomycetota</taxon>
        <taxon>Actinomycetes</taxon>
        <taxon>Mycobacteriales</taxon>
        <taxon>Mycobacteriaceae</taxon>
        <taxon>Mycolicibacterium</taxon>
    </lineage>
</organism>
<keyword evidence="3" id="KW-0723">Serine/threonine-protein kinase</keyword>
<feature type="chain" id="PRO_5016681557" evidence="2">
    <location>
        <begin position="26"/>
        <end position="159"/>
    </location>
</feature>
<reference evidence="3 4" key="1">
    <citation type="submission" date="2018-06" db="EMBL/GenBank/DDBJ databases">
        <authorList>
            <consortium name="Pathogen Informatics"/>
            <person name="Doyle S."/>
        </authorList>
    </citation>
    <scope>NUCLEOTIDE SEQUENCE [LARGE SCALE GENOMIC DNA]</scope>
    <source>
        <strain evidence="3 4">NCTC10821</strain>
    </source>
</reference>